<evidence type="ECO:0000313" key="4">
    <source>
        <dbReference type="Proteomes" id="UP000244960"/>
    </source>
</evidence>
<evidence type="ECO:0000313" key="2">
    <source>
        <dbReference type="EMBL" id="SPR08847.1"/>
    </source>
</evidence>
<name>A0A2U3RTA0_ORITS</name>
<organism evidence="3 5">
    <name type="scientific">Orientia tsutsugamushi</name>
    <name type="common">Rickettsia tsutsugamushi</name>
    <dbReference type="NCBI Taxonomy" id="784"/>
    <lineage>
        <taxon>Bacteria</taxon>
        <taxon>Pseudomonadati</taxon>
        <taxon>Pseudomonadota</taxon>
        <taxon>Alphaproteobacteria</taxon>
        <taxon>Rickettsiales</taxon>
        <taxon>Rickettsiaceae</taxon>
        <taxon>Rickettsieae</taxon>
        <taxon>Orientia</taxon>
    </lineage>
</organism>
<evidence type="ECO:0000313" key="3">
    <source>
        <dbReference type="EMBL" id="SPR16443.1"/>
    </source>
</evidence>
<dbReference type="Proteomes" id="UP000244960">
    <property type="component" value="Chromosome I"/>
</dbReference>
<protein>
    <submittedName>
        <fullName evidence="3">Conjugal transfer protein TraI</fullName>
    </submittedName>
</protein>
<accession>A0A2U3RTA0</accession>
<keyword evidence="1" id="KW-0812">Transmembrane</keyword>
<dbReference type="EMBL" id="LS398547">
    <property type="protein sequence ID" value="SPR08847.1"/>
    <property type="molecule type" value="Genomic_DNA"/>
</dbReference>
<reference evidence="4 5" key="1">
    <citation type="submission" date="2018-03" db="EMBL/GenBank/DDBJ databases">
        <authorList>
            <person name="Batty M. E."/>
            <person name="Batty M E."/>
        </authorList>
    </citation>
    <scope>NUCLEOTIDE SEQUENCE [LARGE SCALE GENOMIC DNA]</scope>
</reference>
<sequence>MMKISAIAIIFYFIAIALIFIIQGLYAVRNIISPEIRKLNEKIESIQTNIQPGLCPKH</sequence>
<evidence type="ECO:0000313" key="5">
    <source>
        <dbReference type="Proteomes" id="UP000245243"/>
    </source>
</evidence>
<proteinExistence type="predicted"/>
<evidence type="ECO:0000256" key="1">
    <source>
        <dbReference type="SAM" id="Phobius"/>
    </source>
</evidence>
<dbReference type="Proteomes" id="UP000245243">
    <property type="component" value="Chromosome I"/>
</dbReference>
<gene>
    <name evidence="3" type="primary">traI</name>
    <name evidence="3" type="ORF">KARP_02339</name>
    <name evidence="2" type="ORF">UT176_01423</name>
</gene>
<dbReference type="AlphaFoldDB" id="A0A2U3RTA0"/>
<keyword evidence="1" id="KW-1133">Transmembrane helix</keyword>
<dbReference type="EMBL" id="LS398548">
    <property type="protein sequence ID" value="SPR16443.1"/>
    <property type="molecule type" value="Genomic_DNA"/>
</dbReference>
<feature type="transmembrane region" description="Helical" evidence="1">
    <location>
        <begin position="6"/>
        <end position="28"/>
    </location>
</feature>
<keyword evidence="1" id="KW-0472">Membrane</keyword>
<reference evidence="3" key="2">
    <citation type="submission" date="2018-03" db="EMBL/GenBank/DDBJ databases">
        <authorList>
            <person name="Keele B.F."/>
        </authorList>
    </citation>
    <scope>NUCLEOTIDE SEQUENCE [LARGE SCALE GENOMIC DNA]</scope>
    <source>
        <strain evidence="3">Karp</strain>
        <strain evidence="2">UT176</strain>
    </source>
</reference>